<dbReference type="RefSeq" id="WP_183390052.1">
    <property type="nucleotide sequence ID" value="NZ_JACHVY010000001.1"/>
</dbReference>
<comment type="caution">
    <text evidence="6">The sequence shown here is derived from an EMBL/GenBank/DDBJ whole genome shotgun (WGS) entry which is preliminary data.</text>
</comment>
<dbReference type="GO" id="GO:0005829">
    <property type="term" value="C:cytosol"/>
    <property type="evidence" value="ECO:0007669"/>
    <property type="project" value="TreeGrafter"/>
</dbReference>
<evidence type="ECO:0000313" key="7">
    <source>
        <dbReference type="Proteomes" id="UP000533269"/>
    </source>
</evidence>
<evidence type="ECO:0000256" key="2">
    <source>
        <dbReference type="ARBA" id="ARBA00023239"/>
    </source>
</evidence>
<dbReference type="SUPFAM" id="SSF51569">
    <property type="entry name" value="Aldolase"/>
    <property type="match status" value="1"/>
</dbReference>
<dbReference type="Pfam" id="PF00701">
    <property type="entry name" value="DHDPS"/>
    <property type="match status" value="1"/>
</dbReference>
<evidence type="ECO:0000313" key="6">
    <source>
        <dbReference type="EMBL" id="MBB2899384.1"/>
    </source>
</evidence>
<dbReference type="PIRSF" id="PIRSF001365">
    <property type="entry name" value="DHDPS"/>
    <property type="match status" value="1"/>
</dbReference>
<evidence type="ECO:0000256" key="1">
    <source>
        <dbReference type="ARBA" id="ARBA00007592"/>
    </source>
</evidence>
<organism evidence="6 7">
    <name type="scientific">Kineococcus radiotolerans</name>
    <dbReference type="NCBI Taxonomy" id="131568"/>
    <lineage>
        <taxon>Bacteria</taxon>
        <taxon>Bacillati</taxon>
        <taxon>Actinomycetota</taxon>
        <taxon>Actinomycetes</taxon>
        <taxon>Kineosporiales</taxon>
        <taxon>Kineosporiaceae</taxon>
        <taxon>Kineococcus</taxon>
    </lineage>
</organism>
<dbReference type="GO" id="GO:0008840">
    <property type="term" value="F:4-hydroxy-tetrahydrodipicolinate synthase activity"/>
    <property type="evidence" value="ECO:0007669"/>
    <property type="project" value="UniProtKB-EC"/>
</dbReference>
<feature type="binding site" evidence="5">
    <location>
        <position position="51"/>
    </location>
    <ligand>
        <name>pyruvate</name>
        <dbReference type="ChEBI" id="CHEBI:15361"/>
    </ligand>
</feature>
<reference evidence="6 7" key="2">
    <citation type="submission" date="2020-08" db="EMBL/GenBank/DDBJ databases">
        <authorList>
            <person name="Partida-Martinez L."/>
            <person name="Huntemann M."/>
            <person name="Clum A."/>
            <person name="Wang J."/>
            <person name="Palaniappan K."/>
            <person name="Ritter S."/>
            <person name="Chen I.-M."/>
            <person name="Stamatis D."/>
            <person name="Reddy T."/>
            <person name="O'Malley R."/>
            <person name="Daum C."/>
            <person name="Shapiro N."/>
            <person name="Ivanova N."/>
            <person name="Kyrpides N."/>
            <person name="Woyke T."/>
        </authorList>
    </citation>
    <scope>NUCLEOTIDE SEQUENCE [LARGE SCALE GENOMIC DNA]</scope>
    <source>
        <strain evidence="6 7">AS2.23</strain>
    </source>
</reference>
<dbReference type="InterPro" id="IPR002220">
    <property type="entry name" value="DapA-like"/>
</dbReference>
<dbReference type="SMART" id="SM01130">
    <property type="entry name" value="DHDPS"/>
    <property type="match status" value="1"/>
</dbReference>
<evidence type="ECO:0000256" key="4">
    <source>
        <dbReference type="PIRSR" id="PIRSR001365-1"/>
    </source>
</evidence>
<comment type="similarity">
    <text evidence="1 3">Belongs to the DapA family.</text>
</comment>
<feature type="active site" description="Proton donor/acceptor" evidence="4">
    <location>
        <position position="138"/>
    </location>
</feature>
<feature type="active site" description="Schiff-base intermediate with substrate" evidence="4">
    <location>
        <position position="166"/>
    </location>
</feature>
<dbReference type="CDD" id="cd00408">
    <property type="entry name" value="DHDPS-like"/>
    <property type="match status" value="1"/>
</dbReference>
<dbReference type="PANTHER" id="PTHR12128">
    <property type="entry name" value="DIHYDRODIPICOLINATE SYNTHASE"/>
    <property type="match status" value="1"/>
</dbReference>
<evidence type="ECO:0000256" key="3">
    <source>
        <dbReference type="PIRNR" id="PIRNR001365"/>
    </source>
</evidence>
<gene>
    <name evidence="6" type="ORF">FHR75_000172</name>
</gene>
<reference evidence="6 7" key="1">
    <citation type="submission" date="2020-08" db="EMBL/GenBank/DDBJ databases">
        <title>The Agave Microbiome: Exploring the role of microbial communities in plant adaptations to desert environments.</title>
        <authorList>
            <person name="Partida-Martinez L.P."/>
        </authorList>
    </citation>
    <scope>NUCLEOTIDE SEQUENCE [LARGE SCALE GENOMIC DNA]</scope>
    <source>
        <strain evidence="6 7">AS2.23</strain>
    </source>
</reference>
<protein>
    <submittedName>
        <fullName evidence="6">4-hydroxy-tetrahydrodipicolinate synthase</fullName>
        <ecNumber evidence="6">4.3.3.7</ecNumber>
    </submittedName>
</protein>
<evidence type="ECO:0000256" key="5">
    <source>
        <dbReference type="PIRSR" id="PIRSR001365-2"/>
    </source>
</evidence>
<dbReference type="EMBL" id="JACHVY010000001">
    <property type="protein sequence ID" value="MBB2899384.1"/>
    <property type="molecule type" value="Genomic_DNA"/>
</dbReference>
<dbReference type="Proteomes" id="UP000533269">
    <property type="component" value="Unassembled WGS sequence"/>
</dbReference>
<sequence length="306" mass="32210">MPTTPTPRLSGLSAFPLTPLHDDVLDRAALAGLVTRLVAAGVDSLTVLGSTGSYAYLSREERAEVARTAVEHAGDVPVLVGIGALRTRHVRALAEDAQDAGAAGVLLAPLTYQQHTEDDVFGLYRDVTADLDVPLVVYDNPGTTHFTFTDELYRRIGALPRVASLKIPPLPADPAAAAGRVRELRALLPEHVSIGISGDAAAASGLAAGCDLWYSVIAGTLPEPALALTRAVRAGDAAGARAQSERLRPLWDLFARHGSLRVTAAVAEHLRLARRSCLPLPIRGLDEAARAEVADVVDRLAPHPAP</sequence>
<proteinExistence type="inferred from homology"/>
<keyword evidence="2 3" id="KW-0456">Lyase</keyword>
<dbReference type="Gene3D" id="3.20.20.70">
    <property type="entry name" value="Aldolase class I"/>
    <property type="match status" value="1"/>
</dbReference>
<dbReference type="InterPro" id="IPR013785">
    <property type="entry name" value="Aldolase_TIM"/>
</dbReference>
<accession>A0A7W4TI89</accession>
<dbReference type="PANTHER" id="PTHR12128:SF66">
    <property type="entry name" value="4-HYDROXY-2-OXOGLUTARATE ALDOLASE, MITOCHONDRIAL"/>
    <property type="match status" value="1"/>
</dbReference>
<dbReference type="AlphaFoldDB" id="A0A7W4TI89"/>
<name>A0A7W4TI89_KINRA</name>
<dbReference type="EC" id="4.3.3.7" evidence="6"/>
<dbReference type="PRINTS" id="PR00146">
    <property type="entry name" value="DHPICSNTHASE"/>
</dbReference>